<protein>
    <recommendedName>
        <fullName evidence="3">Tautomerase enzyme</fullName>
    </recommendedName>
</protein>
<dbReference type="InterPro" id="IPR014347">
    <property type="entry name" value="Tautomerase/MIF_sf"/>
</dbReference>
<dbReference type="Proteomes" id="UP000657574">
    <property type="component" value="Unassembled WGS sequence"/>
</dbReference>
<dbReference type="Pfam" id="PF14552">
    <property type="entry name" value="Tautomerase_2"/>
    <property type="match status" value="1"/>
</dbReference>
<dbReference type="InterPro" id="IPR037479">
    <property type="entry name" value="Tauto_MSAD"/>
</dbReference>
<gene>
    <name evidence="1" type="ORF">GCM10010121_095950</name>
</gene>
<keyword evidence="2" id="KW-1185">Reference proteome</keyword>
<evidence type="ECO:0000313" key="2">
    <source>
        <dbReference type="Proteomes" id="UP000657574"/>
    </source>
</evidence>
<dbReference type="SUPFAM" id="SSF55331">
    <property type="entry name" value="Tautomerase/MIF"/>
    <property type="match status" value="1"/>
</dbReference>
<evidence type="ECO:0000313" key="1">
    <source>
        <dbReference type="EMBL" id="GGJ70127.1"/>
    </source>
</evidence>
<dbReference type="PANTHER" id="PTHR38460">
    <property type="entry name" value="TAUTOMERASE YOLI-RELATED"/>
    <property type="match status" value="1"/>
</dbReference>
<proteinExistence type="predicted"/>
<evidence type="ECO:0008006" key="3">
    <source>
        <dbReference type="Google" id="ProtNLM"/>
    </source>
</evidence>
<accession>A0A917UNA0</accession>
<reference evidence="1" key="1">
    <citation type="journal article" date="2014" name="Int. J. Syst. Evol. Microbiol.">
        <title>Complete genome sequence of Corynebacterium casei LMG S-19264T (=DSM 44701T), isolated from a smear-ripened cheese.</title>
        <authorList>
            <consortium name="US DOE Joint Genome Institute (JGI-PGF)"/>
            <person name="Walter F."/>
            <person name="Albersmeier A."/>
            <person name="Kalinowski J."/>
            <person name="Ruckert C."/>
        </authorList>
    </citation>
    <scope>NUCLEOTIDE SEQUENCE</scope>
    <source>
        <strain evidence="1">JCM 3086</strain>
    </source>
</reference>
<dbReference type="EMBL" id="BMQA01000117">
    <property type="protein sequence ID" value="GGJ70127.1"/>
    <property type="molecule type" value="Genomic_DNA"/>
</dbReference>
<dbReference type="PANTHER" id="PTHR38460:SF1">
    <property type="entry name" value="TAUTOMERASE YOLI-RELATED"/>
    <property type="match status" value="1"/>
</dbReference>
<dbReference type="Gene3D" id="3.30.429.10">
    <property type="entry name" value="Macrophage Migration Inhibitory Factor"/>
    <property type="match status" value="1"/>
</dbReference>
<dbReference type="AlphaFoldDB" id="A0A917UNA0"/>
<comment type="caution">
    <text evidence="1">The sequence shown here is derived from an EMBL/GenBank/DDBJ whole genome shotgun (WGS) entry which is preliminary data.</text>
</comment>
<sequence length="138" mass="15055">MPLVQVDIDRSLAESAGPQISDAIHQALMDGLGMGPTDRFQIFTPHAPGELVFDPGYNGVDRRQLVCIRLQTVHMYPVDTKYALFDAIVDHLGKVSTIVGVSHPSRIAATVELATASVPDELWDAVERLVPPRAGWLN</sequence>
<reference evidence="1" key="2">
    <citation type="submission" date="2020-09" db="EMBL/GenBank/DDBJ databases">
        <authorList>
            <person name="Sun Q."/>
            <person name="Ohkuma M."/>
        </authorList>
    </citation>
    <scope>NUCLEOTIDE SEQUENCE</scope>
    <source>
        <strain evidence="1">JCM 3086</strain>
    </source>
</reference>
<name>A0A917UNA0_9ACTN</name>
<organism evidence="1 2">
    <name type="scientific">Streptomyces brasiliensis</name>
    <dbReference type="NCBI Taxonomy" id="1954"/>
    <lineage>
        <taxon>Bacteria</taxon>
        <taxon>Bacillati</taxon>
        <taxon>Actinomycetota</taxon>
        <taxon>Actinomycetes</taxon>
        <taxon>Kitasatosporales</taxon>
        <taxon>Streptomycetaceae</taxon>
        <taxon>Streptomyces</taxon>
    </lineage>
</organism>
<dbReference type="RefSeq" id="WP_189317569.1">
    <property type="nucleotide sequence ID" value="NZ_BMQA01000117.1"/>
</dbReference>